<dbReference type="Pfam" id="PF06350">
    <property type="entry name" value="HSL_N"/>
    <property type="match status" value="1"/>
</dbReference>
<evidence type="ECO:0000313" key="3">
    <source>
        <dbReference type="Proteomes" id="UP000324629"/>
    </source>
</evidence>
<feature type="non-terminal residue" evidence="2">
    <location>
        <position position="117"/>
    </location>
</feature>
<evidence type="ECO:0000313" key="2">
    <source>
        <dbReference type="EMBL" id="KAA3670348.1"/>
    </source>
</evidence>
<gene>
    <name evidence="2" type="ORF">DEA37_0014152</name>
</gene>
<dbReference type="EMBL" id="QNGE01011302">
    <property type="protein sequence ID" value="KAA3670348.1"/>
    <property type="molecule type" value="Genomic_DNA"/>
</dbReference>
<dbReference type="Proteomes" id="UP000324629">
    <property type="component" value="Unassembled WGS sequence"/>
</dbReference>
<keyword evidence="3" id="KW-1185">Reference proteome</keyword>
<feature type="non-terminal residue" evidence="2">
    <location>
        <position position="1"/>
    </location>
</feature>
<dbReference type="GO" id="GO:0008203">
    <property type="term" value="P:cholesterol metabolic process"/>
    <property type="evidence" value="ECO:0007669"/>
    <property type="project" value="InterPro"/>
</dbReference>
<reference evidence="2 3" key="1">
    <citation type="journal article" date="2019" name="Gigascience">
        <title>Whole-genome sequence of the oriental lung fluke Paragonimus westermani.</title>
        <authorList>
            <person name="Oey H."/>
            <person name="Zakrzewski M."/>
            <person name="Narain K."/>
            <person name="Devi K.R."/>
            <person name="Agatsuma T."/>
            <person name="Nawaratna S."/>
            <person name="Gobert G.N."/>
            <person name="Jones M.K."/>
            <person name="Ragan M.A."/>
            <person name="McManus D.P."/>
            <person name="Krause L."/>
        </authorList>
    </citation>
    <scope>NUCLEOTIDE SEQUENCE [LARGE SCALE GENOMIC DNA]</scope>
    <source>
        <strain evidence="2 3">IND2009</strain>
    </source>
</reference>
<comment type="caution">
    <text evidence="2">The sequence shown here is derived from an EMBL/GenBank/DDBJ whole genome shotgun (WGS) entry which is preliminary data.</text>
</comment>
<sequence>LHLCAELLKNLPRFCDPGSLFPRSVFTDLPEIGQCAVGSIPGVQLYTKDGEQKKPEARNVHVELNKELSQFQKLQTRFDGIKQEHFYGHCLAFYFCPSAQRFLLILGSFMAGYGNTY</sequence>
<dbReference type="GO" id="GO:0016298">
    <property type="term" value="F:lipase activity"/>
    <property type="evidence" value="ECO:0007669"/>
    <property type="project" value="InterPro"/>
</dbReference>
<protein>
    <recommendedName>
        <fullName evidence="1">Hormone-sensitive lipase N-terminal domain-containing protein</fullName>
    </recommendedName>
</protein>
<organism evidence="2 3">
    <name type="scientific">Paragonimus westermani</name>
    <dbReference type="NCBI Taxonomy" id="34504"/>
    <lineage>
        <taxon>Eukaryota</taxon>
        <taxon>Metazoa</taxon>
        <taxon>Spiralia</taxon>
        <taxon>Lophotrochozoa</taxon>
        <taxon>Platyhelminthes</taxon>
        <taxon>Trematoda</taxon>
        <taxon>Digenea</taxon>
        <taxon>Plagiorchiida</taxon>
        <taxon>Troglotremata</taxon>
        <taxon>Troglotrematidae</taxon>
        <taxon>Paragonimus</taxon>
    </lineage>
</organism>
<evidence type="ECO:0000259" key="1">
    <source>
        <dbReference type="Pfam" id="PF06350"/>
    </source>
</evidence>
<dbReference type="GO" id="GO:0016042">
    <property type="term" value="P:lipid catabolic process"/>
    <property type="evidence" value="ECO:0007669"/>
    <property type="project" value="InterPro"/>
</dbReference>
<proteinExistence type="predicted"/>
<dbReference type="AlphaFoldDB" id="A0A5J4N4G9"/>
<dbReference type="InterPro" id="IPR010468">
    <property type="entry name" value="HSL_N"/>
</dbReference>
<feature type="domain" description="Hormone-sensitive lipase N-terminal" evidence="1">
    <location>
        <begin position="68"/>
        <end position="117"/>
    </location>
</feature>
<accession>A0A5J4N4G9</accession>
<name>A0A5J4N4G9_9TREM</name>